<name>A0A6G1JMU3_9PLEO</name>
<dbReference type="InterPro" id="IPR013328">
    <property type="entry name" value="6PGD_dom2"/>
</dbReference>
<organism evidence="5 6">
    <name type="scientific">Lentithecium fluviatile CBS 122367</name>
    <dbReference type="NCBI Taxonomy" id="1168545"/>
    <lineage>
        <taxon>Eukaryota</taxon>
        <taxon>Fungi</taxon>
        <taxon>Dikarya</taxon>
        <taxon>Ascomycota</taxon>
        <taxon>Pezizomycotina</taxon>
        <taxon>Dothideomycetes</taxon>
        <taxon>Pleosporomycetidae</taxon>
        <taxon>Pleosporales</taxon>
        <taxon>Massarineae</taxon>
        <taxon>Lentitheciaceae</taxon>
        <taxon>Lentithecium</taxon>
    </lineage>
</organism>
<dbReference type="GO" id="GO:0031491">
    <property type="term" value="F:nucleosome binding"/>
    <property type="evidence" value="ECO:0007669"/>
    <property type="project" value="TreeGrafter"/>
</dbReference>
<reference evidence="5" key="1">
    <citation type="journal article" date="2020" name="Stud. Mycol.">
        <title>101 Dothideomycetes genomes: a test case for predicting lifestyles and emergence of pathogens.</title>
        <authorList>
            <person name="Haridas S."/>
            <person name="Albert R."/>
            <person name="Binder M."/>
            <person name="Bloem J."/>
            <person name="Labutti K."/>
            <person name="Salamov A."/>
            <person name="Andreopoulos B."/>
            <person name="Baker S."/>
            <person name="Barry K."/>
            <person name="Bills G."/>
            <person name="Bluhm B."/>
            <person name="Cannon C."/>
            <person name="Castanera R."/>
            <person name="Culley D."/>
            <person name="Daum C."/>
            <person name="Ezra D."/>
            <person name="Gonzalez J."/>
            <person name="Henrissat B."/>
            <person name="Kuo A."/>
            <person name="Liang C."/>
            <person name="Lipzen A."/>
            <person name="Lutzoni F."/>
            <person name="Magnuson J."/>
            <person name="Mondo S."/>
            <person name="Nolan M."/>
            <person name="Ohm R."/>
            <person name="Pangilinan J."/>
            <person name="Park H.-J."/>
            <person name="Ramirez L."/>
            <person name="Alfaro M."/>
            <person name="Sun H."/>
            <person name="Tritt A."/>
            <person name="Yoshinaga Y."/>
            <person name="Zwiers L.-H."/>
            <person name="Turgeon B."/>
            <person name="Goodwin S."/>
            <person name="Spatafora J."/>
            <person name="Crous P."/>
            <person name="Grigoriev I."/>
        </authorList>
    </citation>
    <scope>NUCLEOTIDE SEQUENCE</scope>
    <source>
        <strain evidence="5">CBS 122367</strain>
    </source>
</reference>
<dbReference type="InterPro" id="IPR008927">
    <property type="entry name" value="6-PGluconate_DH-like_C_sf"/>
</dbReference>
<dbReference type="SUPFAM" id="SSF51735">
    <property type="entry name" value="NAD(P)-binding Rossmann-fold domains"/>
    <property type="match status" value="1"/>
</dbReference>
<dbReference type="GO" id="GO:0050661">
    <property type="term" value="F:NADP binding"/>
    <property type="evidence" value="ECO:0007669"/>
    <property type="project" value="InterPro"/>
</dbReference>
<evidence type="ECO:0000313" key="6">
    <source>
        <dbReference type="Proteomes" id="UP000799291"/>
    </source>
</evidence>
<comment type="similarity">
    <text evidence="1">Belongs to the HIBADH-related family. NP60 subfamily.</text>
</comment>
<feature type="domain" description="6-phosphogluconate dehydrogenase NADP-binding" evidence="3">
    <location>
        <begin position="6"/>
        <end position="137"/>
    </location>
</feature>
<sequence>MPPLARIGIISIGQMGLGISHLLTASNYQILTNISDRSAATQSRAKEASITLVLTDIDLVAQSDYIFSIVPPRDAIATATRIVDAFSAIKEGRKGREPLYYLDLNAIAPSTARKIEELIRERAPSIRFIDGGIIGGPPSPPSNSSGESPAKAEEWTRPGVPLSGPHTLASASISGAHLAATLNTLFLDSRIGTASGLKCSFAALSKGFTALALQSFTTASNLGCCDALEHYLDRYIPGAKAKAGKSIVGCPPKAYRWVEEMNQIGLCFTEDGGWSHEANVFGRVAGVYGELAQVVEKRGGTEGMGELDGAIAALRKGLKEGKITKDELEKLIAE</sequence>
<dbReference type="InterPro" id="IPR015814">
    <property type="entry name" value="Pgluconate_DH_NAD-bd_C"/>
</dbReference>
<evidence type="ECO:0000259" key="3">
    <source>
        <dbReference type="Pfam" id="PF03446"/>
    </source>
</evidence>
<dbReference type="InterPro" id="IPR051265">
    <property type="entry name" value="HIBADH-related_NP60_sf"/>
</dbReference>
<dbReference type="Proteomes" id="UP000799291">
    <property type="component" value="Unassembled WGS sequence"/>
</dbReference>
<gene>
    <name evidence="5" type="ORF">K458DRAFT_398258</name>
</gene>
<dbReference type="Gene3D" id="1.10.1040.10">
    <property type="entry name" value="N-(1-d-carboxylethyl)-l-norvaline Dehydrogenase, domain 2"/>
    <property type="match status" value="1"/>
</dbReference>
<dbReference type="OrthoDB" id="9988102at2759"/>
<dbReference type="Gene3D" id="3.40.50.720">
    <property type="entry name" value="NAD(P)-binding Rossmann-like Domain"/>
    <property type="match status" value="1"/>
</dbReference>
<evidence type="ECO:0000259" key="4">
    <source>
        <dbReference type="Pfam" id="PF09130"/>
    </source>
</evidence>
<evidence type="ECO:0000256" key="1">
    <source>
        <dbReference type="ARBA" id="ARBA00007598"/>
    </source>
</evidence>
<protein>
    <submittedName>
        <fullName evidence="5">6-phosphogluconate dehydrogenase C-terminal domain-like protein</fullName>
    </submittedName>
</protein>
<dbReference type="AlphaFoldDB" id="A0A6G1JMU3"/>
<dbReference type="Pfam" id="PF03446">
    <property type="entry name" value="NAD_binding_2"/>
    <property type="match status" value="1"/>
</dbReference>
<keyword evidence="6" id="KW-1185">Reference proteome</keyword>
<proteinExistence type="inferred from homology"/>
<dbReference type="InterPro" id="IPR036291">
    <property type="entry name" value="NAD(P)-bd_dom_sf"/>
</dbReference>
<accession>A0A6G1JMU3</accession>
<dbReference type="GO" id="GO:0140673">
    <property type="term" value="P:transcription elongation-coupled chromatin remodeling"/>
    <property type="evidence" value="ECO:0007669"/>
    <property type="project" value="TreeGrafter"/>
</dbReference>
<evidence type="ECO:0000256" key="2">
    <source>
        <dbReference type="SAM" id="MobiDB-lite"/>
    </source>
</evidence>
<feature type="region of interest" description="Disordered" evidence="2">
    <location>
        <begin position="132"/>
        <end position="156"/>
    </location>
</feature>
<dbReference type="EMBL" id="MU005569">
    <property type="protein sequence ID" value="KAF2691864.1"/>
    <property type="molecule type" value="Genomic_DNA"/>
</dbReference>
<dbReference type="InterPro" id="IPR006115">
    <property type="entry name" value="6PGDH_NADP-bd"/>
</dbReference>
<dbReference type="SUPFAM" id="SSF48179">
    <property type="entry name" value="6-phosphogluconate dehydrogenase C-terminal domain-like"/>
    <property type="match status" value="1"/>
</dbReference>
<evidence type="ECO:0000313" key="5">
    <source>
        <dbReference type="EMBL" id="KAF2691864.1"/>
    </source>
</evidence>
<dbReference type="PANTHER" id="PTHR43580:SF2">
    <property type="entry name" value="CYTOKINE-LIKE NUCLEAR FACTOR N-PAC"/>
    <property type="match status" value="1"/>
</dbReference>
<dbReference type="PANTHER" id="PTHR43580">
    <property type="entry name" value="OXIDOREDUCTASE GLYR1-RELATED"/>
    <property type="match status" value="1"/>
</dbReference>
<dbReference type="GO" id="GO:0000785">
    <property type="term" value="C:chromatin"/>
    <property type="evidence" value="ECO:0007669"/>
    <property type="project" value="TreeGrafter"/>
</dbReference>
<feature type="domain" description="Phosphogluconate dehydrogenase NAD-binding putative C-terminal" evidence="4">
    <location>
        <begin position="219"/>
        <end position="289"/>
    </location>
</feature>
<dbReference type="Pfam" id="PF09130">
    <property type="entry name" value="DUF1932"/>
    <property type="match status" value="1"/>
</dbReference>
<dbReference type="GO" id="GO:0003677">
    <property type="term" value="F:DNA binding"/>
    <property type="evidence" value="ECO:0007669"/>
    <property type="project" value="TreeGrafter"/>
</dbReference>